<reference evidence="1 2" key="1">
    <citation type="journal article" date="2021" name="Nat. Commun.">
        <title>Genetic determinants of endophytism in the Arabidopsis root mycobiome.</title>
        <authorList>
            <person name="Mesny F."/>
            <person name="Miyauchi S."/>
            <person name="Thiergart T."/>
            <person name="Pickel B."/>
            <person name="Atanasova L."/>
            <person name="Karlsson M."/>
            <person name="Huettel B."/>
            <person name="Barry K.W."/>
            <person name="Haridas S."/>
            <person name="Chen C."/>
            <person name="Bauer D."/>
            <person name="Andreopoulos W."/>
            <person name="Pangilinan J."/>
            <person name="LaButti K."/>
            <person name="Riley R."/>
            <person name="Lipzen A."/>
            <person name="Clum A."/>
            <person name="Drula E."/>
            <person name="Henrissat B."/>
            <person name="Kohler A."/>
            <person name="Grigoriev I.V."/>
            <person name="Martin F.M."/>
            <person name="Hacquard S."/>
        </authorList>
    </citation>
    <scope>NUCLEOTIDE SEQUENCE [LARGE SCALE GENOMIC DNA]</scope>
    <source>
        <strain evidence="1 2">MPI-SDFR-AT-0079</strain>
    </source>
</reference>
<accession>A0ACB7NW49</accession>
<proteinExistence type="predicted"/>
<evidence type="ECO:0000313" key="1">
    <source>
        <dbReference type="EMBL" id="KAH6616943.1"/>
    </source>
</evidence>
<comment type="caution">
    <text evidence="1">The sequence shown here is derived from an EMBL/GenBank/DDBJ whole genome shotgun (WGS) entry which is preliminary data.</text>
</comment>
<keyword evidence="2" id="KW-1185">Reference proteome</keyword>
<gene>
    <name evidence="1" type="ORF">F5144DRAFT_585020</name>
</gene>
<dbReference type="EMBL" id="JAGIZQ010000007">
    <property type="protein sequence ID" value="KAH6616943.1"/>
    <property type="molecule type" value="Genomic_DNA"/>
</dbReference>
<organism evidence="1 2">
    <name type="scientific">Chaetomium tenue</name>
    <dbReference type="NCBI Taxonomy" id="1854479"/>
    <lineage>
        <taxon>Eukaryota</taxon>
        <taxon>Fungi</taxon>
        <taxon>Dikarya</taxon>
        <taxon>Ascomycota</taxon>
        <taxon>Pezizomycotina</taxon>
        <taxon>Sordariomycetes</taxon>
        <taxon>Sordariomycetidae</taxon>
        <taxon>Sordariales</taxon>
        <taxon>Chaetomiaceae</taxon>
        <taxon>Chaetomium</taxon>
    </lineage>
</organism>
<name>A0ACB7NW49_9PEZI</name>
<feature type="non-terminal residue" evidence="1">
    <location>
        <position position="158"/>
    </location>
</feature>
<evidence type="ECO:0000313" key="2">
    <source>
        <dbReference type="Proteomes" id="UP000724584"/>
    </source>
</evidence>
<protein>
    <submittedName>
        <fullName evidence="1">Uncharacterized protein</fullName>
    </submittedName>
</protein>
<dbReference type="Proteomes" id="UP000724584">
    <property type="component" value="Unassembled WGS sequence"/>
</dbReference>
<sequence>MGPRQSDWIRQGVINRPRLDIYIADLKRFLKHTIAGIHLMGGLPLRRNETLTLRYINSTNGGLRNIFVWGGRIITRTVGGKAFWKVGERKVWRVMPVPLSRAIVTYMSVVVPFLEGLEVECLGGDGKIDFLFSQKVATKEPRLLTVTGVGSWHISIEN</sequence>